<dbReference type="GO" id="GO:0008757">
    <property type="term" value="F:S-adenosylmethionine-dependent methyltransferase activity"/>
    <property type="evidence" value="ECO:0007669"/>
    <property type="project" value="InterPro"/>
</dbReference>
<dbReference type="Pfam" id="PF08241">
    <property type="entry name" value="Methyltransf_11"/>
    <property type="match status" value="1"/>
</dbReference>
<comment type="caution">
    <text evidence="2">The sequence shown here is derived from an EMBL/GenBank/DDBJ whole genome shotgun (WGS) entry which is preliminary data.</text>
</comment>
<evidence type="ECO:0000313" key="3">
    <source>
        <dbReference type="Proteomes" id="UP000295122"/>
    </source>
</evidence>
<protein>
    <submittedName>
        <fullName evidence="2">Putative TPR repeat methyltransferase</fullName>
    </submittedName>
</protein>
<dbReference type="RefSeq" id="WP_166652315.1">
    <property type="nucleotide sequence ID" value="NZ_SNZR01000011.1"/>
</dbReference>
<proteinExistence type="predicted"/>
<keyword evidence="2" id="KW-0489">Methyltransferase</keyword>
<evidence type="ECO:0000313" key="2">
    <source>
        <dbReference type="EMBL" id="TDR93271.1"/>
    </source>
</evidence>
<feature type="domain" description="Methyltransferase type 11" evidence="1">
    <location>
        <begin position="151"/>
        <end position="244"/>
    </location>
</feature>
<dbReference type="Gene3D" id="3.40.50.150">
    <property type="entry name" value="Vaccinia Virus protein VP39"/>
    <property type="match status" value="1"/>
</dbReference>
<name>A0A4R7C536_9HYPH</name>
<gene>
    <name evidence="2" type="ORF">EV668_0527</name>
</gene>
<dbReference type="InterPro" id="IPR011990">
    <property type="entry name" value="TPR-like_helical_dom_sf"/>
</dbReference>
<dbReference type="InterPro" id="IPR050508">
    <property type="entry name" value="Methyltransf_Superfamily"/>
</dbReference>
<dbReference type="EMBL" id="SNZR01000011">
    <property type="protein sequence ID" value="TDR93271.1"/>
    <property type="molecule type" value="Genomic_DNA"/>
</dbReference>
<dbReference type="PANTHER" id="PTHR42912">
    <property type="entry name" value="METHYLTRANSFERASE"/>
    <property type="match status" value="1"/>
</dbReference>
<dbReference type="CDD" id="cd02440">
    <property type="entry name" value="AdoMet_MTases"/>
    <property type="match status" value="1"/>
</dbReference>
<reference evidence="2 3" key="1">
    <citation type="submission" date="2019-03" db="EMBL/GenBank/DDBJ databases">
        <title>Genomic Encyclopedia of Type Strains, Phase IV (KMG-IV): sequencing the most valuable type-strain genomes for metagenomic binning, comparative biology and taxonomic classification.</title>
        <authorList>
            <person name="Goeker M."/>
        </authorList>
    </citation>
    <scope>NUCLEOTIDE SEQUENCE [LARGE SCALE GENOMIC DNA]</scope>
    <source>
        <strain evidence="2 3">DSM 25903</strain>
    </source>
</reference>
<dbReference type="PANTHER" id="PTHR42912:SF93">
    <property type="entry name" value="N6-ADENOSINE-METHYLTRANSFERASE TMT1A"/>
    <property type="match status" value="1"/>
</dbReference>
<keyword evidence="2" id="KW-0808">Transferase</keyword>
<accession>A0A4R7C536</accession>
<dbReference type="InterPro" id="IPR029063">
    <property type="entry name" value="SAM-dependent_MTases_sf"/>
</dbReference>
<dbReference type="Gene3D" id="1.25.40.10">
    <property type="entry name" value="Tetratricopeptide repeat domain"/>
    <property type="match status" value="1"/>
</dbReference>
<dbReference type="InterPro" id="IPR013216">
    <property type="entry name" value="Methyltransf_11"/>
</dbReference>
<dbReference type="Proteomes" id="UP000295122">
    <property type="component" value="Unassembled WGS sequence"/>
</dbReference>
<organism evidence="2 3">
    <name type="scientific">Enterovirga rhinocerotis</name>
    <dbReference type="NCBI Taxonomy" id="1339210"/>
    <lineage>
        <taxon>Bacteria</taxon>
        <taxon>Pseudomonadati</taxon>
        <taxon>Pseudomonadota</taxon>
        <taxon>Alphaproteobacteria</taxon>
        <taxon>Hyphomicrobiales</taxon>
        <taxon>Methylobacteriaceae</taxon>
        <taxon>Enterovirga</taxon>
    </lineage>
</organism>
<sequence length="304" mass="32234">MDASGEDLASSDAAAVDAALTAGDPATAVRLARQAIALAPRCPAIWFGLGAARESQYRGARSIDEAVETYRDALAAFDMALLRDPADCRGAALRLARLGIGDPLAAMSPDHVRALFDDEEARIERRPAPFHDALRRAAGELGRQALFAHALDLGCGTGLGAETVRPQCAHLAGIDLSPAMLAEARRSGLYDDLAEGDLLDWLAERPDGSADLVLADDVFAYLGELWPVFSETARVLAEGGLFAFTARSHEGRGTILGEDLRYAHAEAHLADLAASHGLRLVLSEARPCEDRGRPVPGLLVVLAR</sequence>
<dbReference type="SUPFAM" id="SSF48452">
    <property type="entry name" value="TPR-like"/>
    <property type="match status" value="1"/>
</dbReference>
<dbReference type="AlphaFoldDB" id="A0A4R7C536"/>
<dbReference type="GO" id="GO:0032259">
    <property type="term" value="P:methylation"/>
    <property type="evidence" value="ECO:0007669"/>
    <property type="project" value="UniProtKB-KW"/>
</dbReference>
<evidence type="ECO:0000259" key="1">
    <source>
        <dbReference type="Pfam" id="PF08241"/>
    </source>
</evidence>
<dbReference type="SUPFAM" id="SSF53335">
    <property type="entry name" value="S-adenosyl-L-methionine-dependent methyltransferases"/>
    <property type="match status" value="1"/>
</dbReference>
<keyword evidence="3" id="KW-1185">Reference proteome</keyword>